<feature type="non-terminal residue" evidence="2">
    <location>
        <position position="1"/>
    </location>
</feature>
<keyword evidence="1" id="KW-1133">Transmembrane helix</keyword>
<feature type="transmembrane region" description="Helical" evidence="1">
    <location>
        <begin position="38"/>
        <end position="62"/>
    </location>
</feature>
<name>A0A382NHK3_9ZZZZ</name>
<feature type="transmembrane region" description="Helical" evidence="1">
    <location>
        <begin position="12"/>
        <end position="32"/>
    </location>
</feature>
<keyword evidence="1" id="KW-0472">Membrane</keyword>
<reference evidence="2" key="1">
    <citation type="submission" date="2018-05" db="EMBL/GenBank/DDBJ databases">
        <authorList>
            <person name="Lanie J.A."/>
            <person name="Ng W.-L."/>
            <person name="Kazmierczak K.M."/>
            <person name="Andrzejewski T.M."/>
            <person name="Davidsen T.M."/>
            <person name="Wayne K.J."/>
            <person name="Tettelin H."/>
            <person name="Glass J.I."/>
            <person name="Rusch D."/>
            <person name="Podicherti R."/>
            <person name="Tsui H.-C.T."/>
            <person name="Winkler M.E."/>
        </authorList>
    </citation>
    <scope>NUCLEOTIDE SEQUENCE</scope>
</reference>
<protein>
    <recommendedName>
        <fullName evidence="3">DUF3098 domain-containing protein</fullName>
    </recommendedName>
</protein>
<evidence type="ECO:0000256" key="1">
    <source>
        <dbReference type="SAM" id="Phobius"/>
    </source>
</evidence>
<evidence type="ECO:0008006" key="3">
    <source>
        <dbReference type="Google" id="ProtNLM"/>
    </source>
</evidence>
<accession>A0A382NHK3</accession>
<evidence type="ECO:0000313" key="2">
    <source>
        <dbReference type="EMBL" id="SVC59795.1"/>
    </source>
</evidence>
<keyword evidence="1" id="KW-0812">Transmembrane</keyword>
<dbReference type="EMBL" id="UINC01100050">
    <property type="protein sequence ID" value="SVC59795.1"/>
    <property type="molecule type" value="Genomic_DNA"/>
</dbReference>
<organism evidence="2">
    <name type="scientific">marine metagenome</name>
    <dbReference type="NCBI Taxonomy" id="408172"/>
    <lineage>
        <taxon>unclassified sequences</taxon>
        <taxon>metagenomes</taxon>
        <taxon>ecological metagenomes</taxon>
    </lineage>
</organism>
<sequence length="81" mass="8306">VSHLELPFGRRNWILFGASLAVIGLGYVLLSIPPADGFLSLTAAPILLVGGYCVLLPAAILVRDTEVAATTVGVDEDAASG</sequence>
<proteinExistence type="predicted"/>
<dbReference type="AlphaFoldDB" id="A0A382NHK3"/>
<gene>
    <name evidence="2" type="ORF">METZ01_LOCUS312649</name>
</gene>